<feature type="region of interest" description="Disordered" evidence="1">
    <location>
        <begin position="1"/>
        <end position="58"/>
    </location>
</feature>
<evidence type="ECO:0000313" key="2">
    <source>
        <dbReference type="EMBL" id="CAB4240895.1"/>
    </source>
</evidence>
<sequence length="250" mass="28173">MSSTLGGIPVIPKNENATDTRTNSPMPENQPSSNSTEVQPSWYLDESTPGMGARPDWLPPKYQRVSDVARAYEALEKKLGAFTGAPESYDFTELEIDENQHVVKELTAVARELNMSQEGLQKFLGRFASAAEAESNLHLETEVAKLGKDGERQLIQFKNAMKDHFKPEEAEVVAEWVKSADDLKVFNRIMSSTHMSAVPTQTTMANANYFESESDLRTELVKNIKRYNEDATYRKDYSSRLERAVQRGSR</sequence>
<protein>
    <recommendedName>
        <fullName evidence="3">Scaffolding protein</fullName>
    </recommendedName>
</protein>
<evidence type="ECO:0008006" key="3">
    <source>
        <dbReference type="Google" id="ProtNLM"/>
    </source>
</evidence>
<accession>A0A6J5TAL8</accession>
<feature type="compositionally biased region" description="Polar residues" evidence="1">
    <location>
        <begin position="15"/>
        <end position="39"/>
    </location>
</feature>
<name>A0A6J5TAL8_9CAUD</name>
<evidence type="ECO:0000256" key="1">
    <source>
        <dbReference type="SAM" id="MobiDB-lite"/>
    </source>
</evidence>
<organism evidence="2">
    <name type="scientific">uncultured Caudovirales phage</name>
    <dbReference type="NCBI Taxonomy" id="2100421"/>
    <lineage>
        <taxon>Viruses</taxon>
        <taxon>Duplodnaviria</taxon>
        <taxon>Heunggongvirae</taxon>
        <taxon>Uroviricota</taxon>
        <taxon>Caudoviricetes</taxon>
        <taxon>Peduoviridae</taxon>
        <taxon>Maltschvirus</taxon>
        <taxon>Maltschvirus maltsch</taxon>
    </lineage>
</organism>
<proteinExistence type="predicted"/>
<gene>
    <name evidence="2" type="ORF">UFOVP23_34</name>
</gene>
<dbReference type="EMBL" id="LR797815">
    <property type="protein sequence ID" value="CAB4240895.1"/>
    <property type="molecule type" value="Genomic_DNA"/>
</dbReference>
<reference evidence="2" key="1">
    <citation type="submission" date="2020-05" db="EMBL/GenBank/DDBJ databases">
        <authorList>
            <person name="Chiriac C."/>
            <person name="Salcher M."/>
            <person name="Ghai R."/>
            <person name="Kavagutti S V."/>
        </authorList>
    </citation>
    <scope>NUCLEOTIDE SEQUENCE</scope>
</reference>